<dbReference type="AlphaFoldDB" id="A0A6C0JE33"/>
<name>A0A6C0JE33_9ZZZZ</name>
<accession>A0A6C0JE33</accession>
<keyword evidence="1" id="KW-0812">Transmembrane</keyword>
<keyword evidence="1" id="KW-0472">Membrane</keyword>
<proteinExistence type="predicted"/>
<organism evidence="2">
    <name type="scientific">viral metagenome</name>
    <dbReference type="NCBI Taxonomy" id="1070528"/>
    <lineage>
        <taxon>unclassified sequences</taxon>
        <taxon>metagenomes</taxon>
        <taxon>organismal metagenomes</taxon>
    </lineage>
</organism>
<feature type="transmembrane region" description="Helical" evidence="1">
    <location>
        <begin position="105"/>
        <end position="126"/>
    </location>
</feature>
<reference evidence="2" key="1">
    <citation type="journal article" date="2020" name="Nature">
        <title>Giant virus diversity and host interactions through global metagenomics.</title>
        <authorList>
            <person name="Schulz F."/>
            <person name="Roux S."/>
            <person name="Paez-Espino D."/>
            <person name="Jungbluth S."/>
            <person name="Walsh D.A."/>
            <person name="Denef V.J."/>
            <person name="McMahon K.D."/>
            <person name="Konstantinidis K.T."/>
            <person name="Eloe-Fadrosh E.A."/>
            <person name="Kyrpides N.C."/>
            <person name="Woyke T."/>
        </authorList>
    </citation>
    <scope>NUCLEOTIDE SEQUENCE</scope>
    <source>
        <strain evidence="2">GVMAG-M-3300027708-20</strain>
    </source>
</reference>
<protein>
    <submittedName>
        <fullName evidence="2">Uncharacterized protein</fullName>
    </submittedName>
</protein>
<keyword evidence="1" id="KW-1133">Transmembrane helix</keyword>
<sequence length="144" mass="16710">MNRLFIACMLGLLVAGNGFHVHNAGSARRRRERRRAMYELEEKRRVNTCSLAQMVNSDIKIGQCPRIVKDYKQINSISSLGDYYKRNCDIIVFRNSSAVENWFTALFRIMFLLVFSFTSIFCATLIAMEIIKRMVRCIVFPLKA</sequence>
<evidence type="ECO:0000313" key="2">
    <source>
        <dbReference type="EMBL" id="QHU04095.1"/>
    </source>
</evidence>
<dbReference type="EMBL" id="MN740392">
    <property type="protein sequence ID" value="QHU04095.1"/>
    <property type="molecule type" value="Genomic_DNA"/>
</dbReference>
<evidence type="ECO:0000256" key="1">
    <source>
        <dbReference type="SAM" id="Phobius"/>
    </source>
</evidence>